<accession>A0A8X6T4B0</accession>
<name>A0A8X6T4B0_NEPPI</name>
<evidence type="ECO:0000313" key="2">
    <source>
        <dbReference type="Proteomes" id="UP000887013"/>
    </source>
</evidence>
<dbReference type="Proteomes" id="UP000887013">
    <property type="component" value="Unassembled WGS sequence"/>
</dbReference>
<gene>
    <name evidence="1" type="ORF">NPIL_129521</name>
</gene>
<dbReference type="AlphaFoldDB" id="A0A8X6T4B0"/>
<evidence type="ECO:0000313" key="1">
    <source>
        <dbReference type="EMBL" id="GFS75834.1"/>
    </source>
</evidence>
<dbReference type="EMBL" id="BMAW01050539">
    <property type="protein sequence ID" value="GFS75834.1"/>
    <property type="molecule type" value="Genomic_DNA"/>
</dbReference>
<sequence length="23" mass="2547">MEISFPPNASSELSCTMVREGFN</sequence>
<feature type="non-terminal residue" evidence="1">
    <location>
        <position position="23"/>
    </location>
</feature>
<comment type="caution">
    <text evidence="1">The sequence shown here is derived from an EMBL/GenBank/DDBJ whole genome shotgun (WGS) entry which is preliminary data.</text>
</comment>
<organism evidence="1 2">
    <name type="scientific">Nephila pilipes</name>
    <name type="common">Giant wood spider</name>
    <name type="synonym">Nephila maculata</name>
    <dbReference type="NCBI Taxonomy" id="299642"/>
    <lineage>
        <taxon>Eukaryota</taxon>
        <taxon>Metazoa</taxon>
        <taxon>Ecdysozoa</taxon>
        <taxon>Arthropoda</taxon>
        <taxon>Chelicerata</taxon>
        <taxon>Arachnida</taxon>
        <taxon>Araneae</taxon>
        <taxon>Araneomorphae</taxon>
        <taxon>Entelegynae</taxon>
        <taxon>Araneoidea</taxon>
        <taxon>Nephilidae</taxon>
        <taxon>Nephila</taxon>
    </lineage>
</organism>
<keyword evidence="2" id="KW-1185">Reference proteome</keyword>
<proteinExistence type="predicted"/>
<protein>
    <submittedName>
        <fullName evidence="1">Uncharacterized protein</fullName>
    </submittedName>
</protein>
<reference evidence="1" key="1">
    <citation type="submission" date="2020-08" db="EMBL/GenBank/DDBJ databases">
        <title>Multicomponent nature underlies the extraordinary mechanical properties of spider dragline silk.</title>
        <authorList>
            <person name="Kono N."/>
            <person name="Nakamura H."/>
            <person name="Mori M."/>
            <person name="Yoshida Y."/>
            <person name="Ohtoshi R."/>
            <person name="Malay A.D."/>
            <person name="Moran D.A.P."/>
            <person name="Tomita M."/>
            <person name="Numata K."/>
            <person name="Arakawa K."/>
        </authorList>
    </citation>
    <scope>NUCLEOTIDE SEQUENCE</scope>
</reference>